<dbReference type="PATRIC" id="fig|1302272.5.peg.1020"/>
<dbReference type="InterPro" id="IPR021560">
    <property type="entry name" value="DUF3021"/>
</dbReference>
<dbReference type="Pfam" id="PF11457">
    <property type="entry name" value="DUF3021"/>
    <property type="match status" value="1"/>
</dbReference>
<evidence type="ECO:0000313" key="3">
    <source>
        <dbReference type="Proteomes" id="UP000050911"/>
    </source>
</evidence>
<protein>
    <recommendedName>
        <fullName evidence="4">DUF3021 domain-containing protein</fullName>
    </recommendedName>
</protein>
<keyword evidence="3" id="KW-1185">Reference proteome</keyword>
<organism evidence="2 3">
    <name type="scientific">Secundilactobacillus kimchicus JCM 15530</name>
    <dbReference type="NCBI Taxonomy" id="1302272"/>
    <lineage>
        <taxon>Bacteria</taxon>
        <taxon>Bacillati</taxon>
        <taxon>Bacillota</taxon>
        <taxon>Bacilli</taxon>
        <taxon>Lactobacillales</taxon>
        <taxon>Lactobacillaceae</taxon>
        <taxon>Secundilactobacillus</taxon>
    </lineage>
</organism>
<accession>A0A0R1HQG7</accession>
<reference evidence="2 3" key="1">
    <citation type="journal article" date="2015" name="Genome Announc.">
        <title>Expanding the biotechnology potential of lactobacilli through comparative genomics of 213 strains and associated genera.</title>
        <authorList>
            <person name="Sun Z."/>
            <person name="Harris H.M."/>
            <person name="McCann A."/>
            <person name="Guo C."/>
            <person name="Argimon S."/>
            <person name="Zhang W."/>
            <person name="Yang X."/>
            <person name="Jeffery I.B."/>
            <person name="Cooney J.C."/>
            <person name="Kagawa T.F."/>
            <person name="Liu W."/>
            <person name="Song Y."/>
            <person name="Salvetti E."/>
            <person name="Wrobel A."/>
            <person name="Rasinkangas P."/>
            <person name="Parkhill J."/>
            <person name="Rea M.C."/>
            <person name="O'Sullivan O."/>
            <person name="Ritari J."/>
            <person name="Douillard F.P."/>
            <person name="Paul Ross R."/>
            <person name="Yang R."/>
            <person name="Briner A.E."/>
            <person name="Felis G.E."/>
            <person name="de Vos W.M."/>
            <person name="Barrangou R."/>
            <person name="Klaenhammer T.R."/>
            <person name="Caufield P.W."/>
            <person name="Cui Y."/>
            <person name="Zhang H."/>
            <person name="O'Toole P.W."/>
        </authorList>
    </citation>
    <scope>NUCLEOTIDE SEQUENCE [LARGE SCALE GENOMIC DNA]</scope>
    <source>
        <strain evidence="2 3">JCM 15530</strain>
    </source>
</reference>
<evidence type="ECO:0000313" key="2">
    <source>
        <dbReference type="EMBL" id="KRK48696.1"/>
    </source>
</evidence>
<feature type="transmembrane region" description="Helical" evidence="1">
    <location>
        <begin position="12"/>
        <end position="36"/>
    </location>
</feature>
<keyword evidence="1" id="KW-0812">Transmembrane</keyword>
<proteinExistence type="predicted"/>
<feature type="transmembrane region" description="Helical" evidence="1">
    <location>
        <begin position="56"/>
        <end position="77"/>
    </location>
</feature>
<dbReference type="EMBL" id="AZCX01000002">
    <property type="protein sequence ID" value="KRK48696.1"/>
    <property type="molecule type" value="Genomic_DNA"/>
</dbReference>
<dbReference type="OrthoDB" id="1698302at2"/>
<feature type="transmembrane region" description="Helical" evidence="1">
    <location>
        <begin position="114"/>
        <end position="134"/>
    </location>
</feature>
<comment type="caution">
    <text evidence="2">The sequence shown here is derived from an EMBL/GenBank/DDBJ whole genome shotgun (WGS) entry which is preliminary data.</text>
</comment>
<feature type="transmembrane region" description="Helical" evidence="1">
    <location>
        <begin position="89"/>
        <end position="108"/>
    </location>
</feature>
<keyword evidence="1" id="KW-0472">Membrane</keyword>
<evidence type="ECO:0000256" key="1">
    <source>
        <dbReference type="SAM" id="Phobius"/>
    </source>
</evidence>
<evidence type="ECO:0008006" key="4">
    <source>
        <dbReference type="Google" id="ProtNLM"/>
    </source>
</evidence>
<keyword evidence="1" id="KW-1133">Transmembrane helix</keyword>
<dbReference type="RefSeq" id="WP_056941935.1">
    <property type="nucleotide sequence ID" value="NZ_AZCX01000002.1"/>
</dbReference>
<dbReference type="AlphaFoldDB" id="A0A0R1HQG7"/>
<dbReference type="Proteomes" id="UP000050911">
    <property type="component" value="Unassembled WGS sequence"/>
</dbReference>
<dbReference type="STRING" id="1302272.FC96_GL001013"/>
<name>A0A0R1HQG7_9LACO</name>
<gene>
    <name evidence="2" type="ORF">FC96_GL001013</name>
</gene>
<sequence>MKNFKRRLLQLTFGAFSGIGIGFLTALTFSTVFKAANFLPSAPQFVSHFATHLQAIWASTFIWATIGLLFSGTALIFEIEFWSSLKQTIVHFLISYLLFTPLAIWAGWFPVNSLWLLLYTLIFVLIYVFFWIIFSQSIKAQVQQINQLISKRSRNC</sequence>